<dbReference type="Pfam" id="PF13205">
    <property type="entry name" value="Big_5"/>
    <property type="match status" value="3"/>
</dbReference>
<dbReference type="InterPro" id="IPR032812">
    <property type="entry name" value="SbsA_Ig"/>
</dbReference>
<dbReference type="SUPFAM" id="SSF51126">
    <property type="entry name" value="Pectin lyase-like"/>
    <property type="match status" value="2"/>
</dbReference>
<reference evidence="10" key="1">
    <citation type="submission" date="2018-05" db="EMBL/GenBank/DDBJ databases">
        <authorList>
            <person name="Lanie J.A."/>
            <person name="Ng W.-L."/>
            <person name="Kazmierczak K.M."/>
            <person name="Andrzejewski T.M."/>
            <person name="Davidsen T.M."/>
            <person name="Wayne K.J."/>
            <person name="Tettelin H."/>
            <person name="Glass J.I."/>
            <person name="Rusch D."/>
            <person name="Podicherti R."/>
            <person name="Tsui H.-C.T."/>
            <person name="Winkler M.E."/>
        </authorList>
    </citation>
    <scope>NUCLEOTIDE SEQUENCE</scope>
</reference>
<evidence type="ECO:0000256" key="7">
    <source>
        <dbReference type="ARBA" id="ARBA00023237"/>
    </source>
</evidence>
<dbReference type="Pfam" id="PF02415">
    <property type="entry name" value="Chlam_PMP"/>
    <property type="match status" value="1"/>
</dbReference>
<dbReference type="NCBIfam" id="NF041518">
    <property type="entry name" value="choice_anch_Q"/>
    <property type="match status" value="1"/>
</dbReference>
<evidence type="ECO:0000256" key="1">
    <source>
        <dbReference type="ARBA" id="ARBA00004196"/>
    </source>
</evidence>
<evidence type="ECO:0000256" key="5">
    <source>
        <dbReference type="ARBA" id="ARBA00022729"/>
    </source>
</evidence>
<keyword evidence="4" id="KW-0964">Secreted</keyword>
<keyword evidence="6" id="KW-0472">Membrane</keyword>
<feature type="domain" description="SbsA Ig-like" evidence="9">
    <location>
        <begin position="989"/>
        <end position="1095"/>
    </location>
</feature>
<feature type="non-terminal residue" evidence="10">
    <location>
        <position position="1"/>
    </location>
</feature>
<dbReference type="InterPro" id="IPR012334">
    <property type="entry name" value="Pectin_lyas_fold"/>
</dbReference>
<evidence type="ECO:0000256" key="2">
    <source>
        <dbReference type="ARBA" id="ARBA00004442"/>
    </source>
</evidence>
<evidence type="ECO:0000256" key="6">
    <source>
        <dbReference type="ARBA" id="ARBA00023136"/>
    </source>
</evidence>
<feature type="domain" description="SbsA Ig-like" evidence="9">
    <location>
        <begin position="867"/>
        <end position="975"/>
    </location>
</feature>
<organism evidence="10">
    <name type="scientific">marine metagenome</name>
    <dbReference type="NCBI Taxonomy" id="408172"/>
    <lineage>
        <taxon>unclassified sequences</taxon>
        <taxon>metagenomes</taxon>
        <taxon>ecological metagenomes</taxon>
    </lineage>
</organism>
<evidence type="ECO:0000256" key="8">
    <source>
        <dbReference type="SAM" id="MobiDB-lite"/>
    </source>
</evidence>
<dbReference type="InterPro" id="IPR006626">
    <property type="entry name" value="PbH1"/>
</dbReference>
<dbReference type="GO" id="GO:0005576">
    <property type="term" value="C:extracellular region"/>
    <property type="evidence" value="ECO:0007669"/>
    <property type="project" value="UniProtKB-SubCell"/>
</dbReference>
<evidence type="ECO:0000256" key="3">
    <source>
        <dbReference type="ARBA" id="ARBA00004613"/>
    </source>
</evidence>
<dbReference type="EMBL" id="UINC01008798">
    <property type="protein sequence ID" value="SVA39547.1"/>
    <property type="molecule type" value="Genomic_DNA"/>
</dbReference>
<dbReference type="InterPro" id="IPR003368">
    <property type="entry name" value="POMP_repeat"/>
</dbReference>
<sequence length="1311" mass="138374">PVNLFRLGTAGIIMTFIMTLPMNLSATTKYYVDIDRPDDSGDGTSWATAKKYLQSVLNLGYGQNEIEIWVAAGTYNPSYEIDGGYGDYSPDRHATFDILSGVAVYGGFTGSEDEVDLSQRDWANNVTILSGDIDGNDAEGDRSGNSYHVVSFLSVNNNTVLDGFTITGGNADGYDEASNGGGIFNDFTNGGSPNIRNCIISGNSAANNGGGMYNHTFVDYDDNSEITGHAKLTNCVISGNRAGGYGGGIYGYSLMSIGQHYINHSLHLRLINCTITGNSAVQGGGVYHVWDSDYASFGGATSTVINCIFWNNHGGDSFIDSDLALNTIRGHEEDFDPNFLVPIGPDNAPTKGGDFHLIEGSPAIDSGTSDGVDLPDLDLDGNPRIQNDIIDMGAYEGGVPAPHYMVDADSPDGGNGEDWDHAFNKLQDALMMSGYRTLIWVAAGTYYPDEGEGEIDNDRLSTFNIPDGVKVYGGFDGMDGFGGGRRETELSDRDPEIYEVTLSGDIDGNDAGDDITGNSYHVVTFENAQKETVLDGFSITGGNADGGGDLDNGGGIYNENISSQITNCTISGNSAQVQGGGIFIHGGSILTNCTISNNSAGTHGGGMSITGSVVMTDCEVINNSTVGGATGKGGGIYNRGNGTFTRCIISGNLVSGEESKGGGIFNHKNTSSFNYCTISGNVATGAMGKGGGIYNRAASPTLINITLTGNKAEYGGAMYGDESKNYGSMATIINSIFWNNGPIDRAYSNTNKLVFDPVIYYSDHYKHSNVEGSGGSGDSWNEMVPVGIDDGNNIDSDPFFVEAVNILTVPTSSGDFNLTQDSEESIDTGTLDTDNDGDEDDIFEYHGSGPDMGAYEYTGIVVAADDEPPIVESLCPNSEGRCPGRDADDFHVDTDLIMTFQEPVEEGVGSITVNTEGRDPVTITVPSEIDAINSATVTDRVVRIVLRDDLVQKVEYSVTVEENTFQDLNENSFVGIDDSDDNRWRFFIDNEPPEVSFNPAEGSANNALETNITLSFGEVVFMENGGAELTDGNVDALITLQDASSYADIEFEATVANGDETVITVDPTSSFTSEQRVYVAIGSTVKDAAGNQIEGSDATFSIADVEVPTAVFSPANSATGVAHNADITVTLSEAVTNGDGSEITDDNVATLITLKSDNGSGSDIPFSAEINDAKNVISIDPLTNYQSQQVVFISLDSGVQDAAENEVSGTLTSTFTIANVEAPTVTVELSDDDIVFPTSLSTIGITVRFNEEVSGFELSDISLDPSVNGSASDFSEILTGREYSANITLLERAVSVSVPNGVATSADGLNI</sequence>
<dbReference type="InterPro" id="IPR011050">
    <property type="entry name" value="Pectin_lyase_fold/virulence"/>
</dbReference>
<proteinExistence type="predicted"/>
<keyword evidence="5" id="KW-0732">Signal</keyword>
<dbReference type="GO" id="GO:0009279">
    <property type="term" value="C:cell outer membrane"/>
    <property type="evidence" value="ECO:0007669"/>
    <property type="project" value="UniProtKB-SubCell"/>
</dbReference>
<dbReference type="PANTHER" id="PTHR11319">
    <property type="entry name" value="G PROTEIN-COUPLED RECEPTOR-RELATED"/>
    <property type="match status" value="1"/>
</dbReference>
<comment type="subcellular location">
    <subcellularLocation>
        <location evidence="1">Cell envelope</location>
    </subcellularLocation>
    <subcellularLocation>
        <location evidence="2">Cell outer membrane</location>
    </subcellularLocation>
    <subcellularLocation>
        <location evidence="3">Secreted</location>
    </subcellularLocation>
</comment>
<accession>A0A381VIS4</accession>
<evidence type="ECO:0000313" key="10">
    <source>
        <dbReference type="EMBL" id="SVA39547.1"/>
    </source>
</evidence>
<feature type="non-terminal residue" evidence="10">
    <location>
        <position position="1311"/>
    </location>
</feature>
<dbReference type="SMART" id="SM00710">
    <property type="entry name" value="PbH1"/>
    <property type="match status" value="8"/>
</dbReference>
<dbReference type="Gene3D" id="2.160.20.10">
    <property type="entry name" value="Single-stranded right-handed beta-helix, Pectin lyase-like"/>
    <property type="match status" value="2"/>
</dbReference>
<dbReference type="InterPro" id="IPR059226">
    <property type="entry name" value="Choice_anch_Q_dom"/>
</dbReference>
<feature type="domain" description="SbsA Ig-like" evidence="9">
    <location>
        <begin position="1111"/>
        <end position="1216"/>
    </location>
</feature>
<name>A0A381VIS4_9ZZZZ</name>
<dbReference type="PANTHER" id="PTHR11319:SF35">
    <property type="entry name" value="OUTER MEMBRANE PROTEIN PMPC-RELATED"/>
    <property type="match status" value="1"/>
</dbReference>
<keyword evidence="7" id="KW-0998">Cell outer membrane</keyword>
<evidence type="ECO:0000256" key="4">
    <source>
        <dbReference type="ARBA" id="ARBA00022525"/>
    </source>
</evidence>
<evidence type="ECO:0000259" key="9">
    <source>
        <dbReference type="Pfam" id="PF13205"/>
    </source>
</evidence>
<gene>
    <name evidence="10" type="ORF">METZ01_LOCUS92401</name>
</gene>
<feature type="region of interest" description="Disordered" evidence="8">
    <location>
        <begin position="815"/>
        <end position="838"/>
    </location>
</feature>
<protein>
    <recommendedName>
        <fullName evidence="9">SbsA Ig-like domain-containing protein</fullName>
    </recommendedName>
</protein>